<evidence type="ECO:0000313" key="3">
    <source>
        <dbReference type="EMBL" id="EWS74016.1"/>
    </source>
</evidence>
<dbReference type="RefSeq" id="XP_012653478.1">
    <property type="nucleotide sequence ID" value="XM_012798024.1"/>
</dbReference>
<reference evidence="4" key="1">
    <citation type="journal article" date="2006" name="PLoS Biol.">
        <title>Macronuclear genome sequence of the ciliate Tetrahymena thermophila, a model eukaryote.</title>
        <authorList>
            <person name="Eisen J.A."/>
            <person name="Coyne R.S."/>
            <person name="Wu M."/>
            <person name="Wu D."/>
            <person name="Thiagarajan M."/>
            <person name="Wortman J.R."/>
            <person name="Badger J.H."/>
            <person name="Ren Q."/>
            <person name="Amedeo P."/>
            <person name="Jones K.M."/>
            <person name="Tallon L.J."/>
            <person name="Delcher A.L."/>
            <person name="Salzberg S.L."/>
            <person name="Silva J.C."/>
            <person name="Haas B.J."/>
            <person name="Majoros W.H."/>
            <person name="Farzad M."/>
            <person name="Carlton J.M."/>
            <person name="Smith R.K. Jr."/>
            <person name="Garg J."/>
            <person name="Pearlman R.E."/>
            <person name="Karrer K.M."/>
            <person name="Sun L."/>
            <person name="Manning G."/>
            <person name="Elde N.C."/>
            <person name="Turkewitz A.P."/>
            <person name="Asai D.J."/>
            <person name="Wilkes D.E."/>
            <person name="Wang Y."/>
            <person name="Cai H."/>
            <person name="Collins K."/>
            <person name="Stewart B.A."/>
            <person name="Lee S.R."/>
            <person name="Wilamowska K."/>
            <person name="Weinberg Z."/>
            <person name="Ruzzo W.L."/>
            <person name="Wloga D."/>
            <person name="Gaertig J."/>
            <person name="Frankel J."/>
            <person name="Tsao C.-C."/>
            <person name="Gorovsky M.A."/>
            <person name="Keeling P.J."/>
            <person name="Waller R.F."/>
            <person name="Patron N.J."/>
            <person name="Cherry J.M."/>
            <person name="Stover N.A."/>
            <person name="Krieger C.J."/>
            <person name="del Toro C."/>
            <person name="Ryder H.F."/>
            <person name="Williamson S.C."/>
            <person name="Barbeau R.A."/>
            <person name="Hamilton E.P."/>
            <person name="Orias E."/>
        </authorList>
    </citation>
    <scope>NUCLEOTIDE SEQUENCE [LARGE SCALE GENOMIC DNA]</scope>
    <source>
        <strain evidence="4">SB210</strain>
    </source>
</reference>
<keyword evidence="1" id="KW-0175">Coiled coil</keyword>
<dbReference type="AlphaFoldDB" id="W7XHS7"/>
<feature type="coiled-coil region" evidence="1">
    <location>
        <begin position="112"/>
        <end position="176"/>
    </location>
</feature>
<feature type="compositionally biased region" description="Polar residues" evidence="2">
    <location>
        <begin position="33"/>
        <end position="50"/>
    </location>
</feature>
<dbReference type="InParanoid" id="W7XHS7"/>
<evidence type="ECO:0000256" key="2">
    <source>
        <dbReference type="SAM" id="MobiDB-lite"/>
    </source>
</evidence>
<gene>
    <name evidence="3" type="ORF">TTHERM_000442989</name>
</gene>
<sequence>MIKDSQLEESDTSQGLTAQQKQKKIKKPKDKVCSSTNLSVPVSEKQTGSKKQQKAGTYKEKIKDIVSEDDELNQEEEDMIEGLENIDDDDERKKKKSQLSAQLTRKRRKLYIQLLEKKVKQLGDELDQAKLKISSIEQNQKQRQNSEIMTQLLQERQKLFDKLEEKIKEKDDIEIQYIMDSLRLRLGLSGKTRNQALYSFYDEIVKLIMPFHMKYLIWIATENLDIFQTDKETDSTDSGVWFQNNGMTEQQILEIRQKILESKKDYDDILHQLDFLKQKMQQKNEFAQNFIDDLRNFFPPINIAKFLVDLDKKRNLYERNNLYPDSYWQQLQHKNCTLNPLKNTQAQGFERPFQNNPNILSTNTQVKEELVPDFKMKQTQDNKRNNIQSLDSSQCSFSIDQLGQSGFLNQQQQQFLNKQKSDLKSEDGRPKSFQDQQRMYSDKQINKNSIHQADQMIQNQFLLPNQQQFDAIQNVQHHVSYQTSLQNIQSNQSFEYDKYQYSNNSKDNQQYIGQYSNDSLQQLNQFERPQNVNQHSQNQSKYSNLQYQNNSNLQNQAEQSFQSQNNQQNNRVQYQQQFAGINNSNNNNNMTFDFIPNTGSFQFQDPNQNFEFLLQRDLS</sequence>
<dbReference type="Proteomes" id="UP000009168">
    <property type="component" value="Unassembled WGS sequence"/>
</dbReference>
<dbReference type="STRING" id="312017.W7XHS7"/>
<dbReference type="KEGG" id="tet:TTHERM_000442989"/>
<feature type="compositionally biased region" description="Basic and acidic residues" evidence="2">
    <location>
        <begin position="57"/>
        <end position="66"/>
    </location>
</feature>
<feature type="region of interest" description="Disordered" evidence="2">
    <location>
        <begin position="1"/>
        <end position="74"/>
    </location>
</feature>
<dbReference type="EMBL" id="GG662665">
    <property type="protein sequence ID" value="EWS74016.1"/>
    <property type="molecule type" value="Genomic_DNA"/>
</dbReference>
<keyword evidence="4" id="KW-1185">Reference proteome</keyword>
<evidence type="ECO:0008006" key="5">
    <source>
        <dbReference type="Google" id="ProtNLM"/>
    </source>
</evidence>
<evidence type="ECO:0000313" key="4">
    <source>
        <dbReference type="Proteomes" id="UP000009168"/>
    </source>
</evidence>
<accession>W7XHS7</accession>
<organism evidence="3 4">
    <name type="scientific">Tetrahymena thermophila (strain SB210)</name>
    <dbReference type="NCBI Taxonomy" id="312017"/>
    <lineage>
        <taxon>Eukaryota</taxon>
        <taxon>Sar</taxon>
        <taxon>Alveolata</taxon>
        <taxon>Ciliophora</taxon>
        <taxon>Intramacronucleata</taxon>
        <taxon>Oligohymenophorea</taxon>
        <taxon>Hymenostomatida</taxon>
        <taxon>Tetrahymenina</taxon>
        <taxon>Tetrahymenidae</taxon>
        <taxon>Tetrahymena</taxon>
    </lineage>
</organism>
<dbReference type="OrthoDB" id="425490at2759"/>
<dbReference type="GeneID" id="24439005"/>
<protein>
    <recommendedName>
        <fullName evidence="5">BZIP domain-containing protein</fullName>
    </recommendedName>
</protein>
<name>W7XHS7_TETTS</name>
<evidence type="ECO:0000256" key="1">
    <source>
        <dbReference type="SAM" id="Coils"/>
    </source>
</evidence>
<proteinExistence type="predicted"/>